<protein>
    <submittedName>
        <fullName evidence="2">Uncharacterized protein LOC111408676 isoform X1</fullName>
    </submittedName>
</protein>
<sequence length="253" mass="27440">MLSASKLQVSNPGRHRNCSGSGDGFVCSHHRLSLRLPPHRRFASLILQSDDNVNASIEPSVSSNLTSAVGSSSSSALNLSQWTLPQRHIYILNLIACAAAISATWLFCSAIPTLLAFKRAAESLEKLMDATREELPDTMAAIRLSGMEISDLTMELSDLGQEITQGVRSSTRAVRLAEERLRRLTNMNPSVSLQATTPPGTETVGPALARAARGAKYGIVKGRAVLQILFTLTRYSRVLFGYFTSRAKHNSTV</sequence>
<keyword evidence="1" id="KW-1133">Transmembrane helix</keyword>
<proteinExistence type="predicted"/>
<dbReference type="OrthoDB" id="1923031at2759"/>
<keyword evidence="1" id="KW-0812">Transmembrane</keyword>
<evidence type="ECO:0000313" key="3">
    <source>
        <dbReference type="Proteomes" id="UP000594638"/>
    </source>
</evidence>
<dbReference type="Proteomes" id="UP000594638">
    <property type="component" value="Unassembled WGS sequence"/>
</dbReference>
<accession>A0A8S0SUZ0</accession>
<dbReference type="EMBL" id="CACTIH010005489">
    <property type="protein sequence ID" value="CAA2995104.1"/>
    <property type="molecule type" value="Genomic_DNA"/>
</dbReference>
<dbReference type="AlphaFoldDB" id="A0A8S0SUZ0"/>
<name>A0A8S0SUZ0_OLEEU</name>
<keyword evidence="1" id="KW-0472">Membrane</keyword>
<feature type="transmembrane region" description="Helical" evidence="1">
    <location>
        <begin position="89"/>
        <end position="117"/>
    </location>
</feature>
<dbReference type="Gramene" id="OE9A048197T3">
    <property type="protein sequence ID" value="OE9A048197C3"/>
    <property type="gene ID" value="OE9A048197"/>
</dbReference>
<reference evidence="2 3" key="1">
    <citation type="submission" date="2019-12" db="EMBL/GenBank/DDBJ databases">
        <authorList>
            <person name="Alioto T."/>
            <person name="Alioto T."/>
            <person name="Gomez Garrido J."/>
        </authorList>
    </citation>
    <scope>NUCLEOTIDE SEQUENCE [LARGE SCALE GENOMIC DNA]</scope>
</reference>
<comment type="caution">
    <text evidence="2">The sequence shown here is derived from an EMBL/GenBank/DDBJ whole genome shotgun (WGS) entry which is preliminary data.</text>
</comment>
<evidence type="ECO:0000313" key="2">
    <source>
        <dbReference type="EMBL" id="CAA2995104.1"/>
    </source>
</evidence>
<keyword evidence="3" id="KW-1185">Reference proteome</keyword>
<dbReference type="PANTHER" id="PTHR33825">
    <property type="entry name" value="CHITINASE-LIKE PROTEIN"/>
    <property type="match status" value="1"/>
</dbReference>
<gene>
    <name evidence="2" type="ORF">OLEA9_A048197</name>
</gene>
<organism evidence="2 3">
    <name type="scientific">Olea europaea subsp. europaea</name>
    <dbReference type="NCBI Taxonomy" id="158383"/>
    <lineage>
        <taxon>Eukaryota</taxon>
        <taxon>Viridiplantae</taxon>
        <taxon>Streptophyta</taxon>
        <taxon>Embryophyta</taxon>
        <taxon>Tracheophyta</taxon>
        <taxon>Spermatophyta</taxon>
        <taxon>Magnoliopsida</taxon>
        <taxon>eudicotyledons</taxon>
        <taxon>Gunneridae</taxon>
        <taxon>Pentapetalae</taxon>
        <taxon>asterids</taxon>
        <taxon>lamiids</taxon>
        <taxon>Lamiales</taxon>
        <taxon>Oleaceae</taxon>
        <taxon>Oleeae</taxon>
        <taxon>Olea</taxon>
    </lineage>
</organism>
<evidence type="ECO:0000256" key="1">
    <source>
        <dbReference type="SAM" id="Phobius"/>
    </source>
</evidence>
<dbReference type="PANTHER" id="PTHR33825:SF5">
    <property type="entry name" value="TRANSMEMBRANE PROTEIN"/>
    <property type="match status" value="1"/>
</dbReference>